<dbReference type="Proteomes" id="UP000245998">
    <property type="component" value="Unassembled WGS sequence"/>
</dbReference>
<dbReference type="NCBIfam" id="TIGR03160">
    <property type="entry name" value="cobT_DBIPRT"/>
    <property type="match status" value="1"/>
</dbReference>
<accession>A0A2U1K3Y3</accession>
<proteinExistence type="inferred from homology"/>
<feature type="active site" description="Proton acceptor" evidence="11">
    <location>
        <position position="313"/>
    </location>
</feature>
<dbReference type="FunFam" id="3.40.50.10210:FF:000001">
    <property type="entry name" value="Nicotinate-nucleotide--dimethylbenzimidazole phosphoribosyltransferase"/>
    <property type="match status" value="1"/>
</dbReference>
<dbReference type="UniPathway" id="UPA00061">
    <property type="reaction ID" value="UER00516"/>
</dbReference>
<dbReference type="SUPFAM" id="SSF52733">
    <property type="entry name" value="Nicotinate mononucleotide:5,6-dimethylbenzimidazole phosphoribosyltransferase (CobT)"/>
    <property type="match status" value="1"/>
</dbReference>
<reference evidence="12 13" key="1">
    <citation type="submission" date="2018-04" db="EMBL/GenBank/DDBJ databases">
        <title>Camelliibacillus theae gen. nov., sp. nov., isolated from Pu'er tea.</title>
        <authorList>
            <person name="Niu L."/>
        </authorList>
    </citation>
    <scope>NUCLEOTIDE SEQUENCE [LARGE SCALE GENOMIC DNA]</scope>
    <source>
        <strain evidence="12 13">T8</strain>
    </source>
</reference>
<dbReference type="InterPro" id="IPR036087">
    <property type="entry name" value="Nict_dMeBzImd_PRibTrfase_sf"/>
</dbReference>
<evidence type="ECO:0000256" key="3">
    <source>
        <dbReference type="ARBA" id="ARBA00007110"/>
    </source>
</evidence>
<dbReference type="PANTHER" id="PTHR43463:SF1">
    <property type="entry name" value="NICOTINATE-NUCLEOTIDE--DIMETHYLBENZIMIDAZOLE PHOSPHORIBOSYLTRANSFERASE"/>
    <property type="match status" value="1"/>
</dbReference>
<evidence type="ECO:0000313" key="12">
    <source>
        <dbReference type="EMBL" id="PWA12226.1"/>
    </source>
</evidence>
<evidence type="ECO:0000256" key="4">
    <source>
        <dbReference type="ARBA" id="ARBA00011991"/>
    </source>
</evidence>
<keyword evidence="8 11" id="KW-0808">Transferase</keyword>
<evidence type="ECO:0000256" key="9">
    <source>
        <dbReference type="ARBA" id="ARBA00030686"/>
    </source>
</evidence>
<dbReference type="Gene3D" id="1.10.1610.10">
    <property type="match status" value="1"/>
</dbReference>
<comment type="pathway">
    <text evidence="2 11">Nucleoside biosynthesis; alpha-ribazole biosynthesis; alpha-ribazole from 5,6-dimethylbenzimidazole: step 1/2.</text>
</comment>
<gene>
    <name evidence="11 12" type="primary">cobT</name>
    <name evidence="12" type="ORF">DCC39_07285</name>
</gene>
<evidence type="ECO:0000313" key="13">
    <source>
        <dbReference type="Proteomes" id="UP000245998"/>
    </source>
</evidence>
<dbReference type="InterPro" id="IPR023195">
    <property type="entry name" value="Nict_dMeBzImd_PRibTrfase_N"/>
</dbReference>
<comment type="function">
    <text evidence="1 11">Catalyzes the synthesis of alpha-ribazole-5'-phosphate from nicotinate mononucleotide (NAMN) and 5,6-dimethylbenzimidazole (DMB).</text>
</comment>
<evidence type="ECO:0000256" key="5">
    <source>
        <dbReference type="ARBA" id="ARBA00015486"/>
    </source>
</evidence>
<comment type="similarity">
    <text evidence="3 11">Belongs to the CobT family.</text>
</comment>
<dbReference type="AlphaFoldDB" id="A0A2U1K3Y3"/>
<dbReference type="GO" id="GO:0009236">
    <property type="term" value="P:cobalamin biosynthetic process"/>
    <property type="evidence" value="ECO:0007669"/>
    <property type="project" value="UniProtKB-UniRule"/>
</dbReference>
<evidence type="ECO:0000256" key="11">
    <source>
        <dbReference type="HAMAP-Rule" id="MF_00230"/>
    </source>
</evidence>
<evidence type="ECO:0000256" key="10">
    <source>
        <dbReference type="ARBA" id="ARBA00047340"/>
    </source>
</evidence>
<sequence length="348" mass="36690">MKQLVEIPLLAKDIGREVSAYLNTLTKPIGSLGRLETLAVELAEMTGSRFPVVAPPGVLVFAADHGVTEEGVSAYPKEVTAQMVLNFLSGGAAMNVFSRQIGALFEIVDVGVAEAVDGEGLIARNVRAGTRNFCQEDAMAEEEVIQALNVGKEEAAKMIENGAKCLIVGEMGIGNTTSASALLSVITGKNVKELIGPGTGLNSDQMTKKQSVIERAIEARKPDQNDPLDLLKKLGGLEIAAMAGAMLEAARNRIPIIVDGFICTVAALIANQFDNRASDYMIAGHHSTEPGHKTALEELGKQPLLDLEMRLGEGTGAALAFPIVEAATNMLCEMATFSEAGVSGKSER</sequence>
<evidence type="ECO:0000256" key="6">
    <source>
        <dbReference type="ARBA" id="ARBA00022573"/>
    </source>
</evidence>
<dbReference type="GO" id="GO:0008939">
    <property type="term" value="F:nicotinate-nucleotide-dimethylbenzimidazole phosphoribosyltransferase activity"/>
    <property type="evidence" value="ECO:0007669"/>
    <property type="project" value="UniProtKB-UniRule"/>
</dbReference>
<keyword evidence="6 11" id="KW-0169">Cobalamin biosynthesis</keyword>
<dbReference type="Gene3D" id="3.40.50.10210">
    <property type="match status" value="1"/>
</dbReference>
<comment type="catalytic activity">
    <reaction evidence="10 11">
        <text>5,6-dimethylbenzimidazole + nicotinate beta-D-ribonucleotide = alpha-ribazole 5'-phosphate + nicotinate + H(+)</text>
        <dbReference type="Rhea" id="RHEA:11196"/>
        <dbReference type="ChEBI" id="CHEBI:15378"/>
        <dbReference type="ChEBI" id="CHEBI:15890"/>
        <dbReference type="ChEBI" id="CHEBI:32544"/>
        <dbReference type="ChEBI" id="CHEBI:57502"/>
        <dbReference type="ChEBI" id="CHEBI:57918"/>
        <dbReference type="EC" id="2.4.2.21"/>
    </reaction>
</comment>
<dbReference type="Pfam" id="PF02277">
    <property type="entry name" value="DBI_PRT"/>
    <property type="match status" value="1"/>
</dbReference>
<dbReference type="EMBL" id="QCZG01000011">
    <property type="protein sequence ID" value="PWA12226.1"/>
    <property type="molecule type" value="Genomic_DNA"/>
</dbReference>
<dbReference type="CDD" id="cd02439">
    <property type="entry name" value="DMB-PRT_CobT"/>
    <property type="match status" value="1"/>
</dbReference>
<dbReference type="InterPro" id="IPR017846">
    <property type="entry name" value="Nict_dMeBzImd_PRibTrfase_bact"/>
</dbReference>
<evidence type="ECO:0000256" key="7">
    <source>
        <dbReference type="ARBA" id="ARBA00022676"/>
    </source>
</evidence>
<dbReference type="HAMAP" id="MF_00230">
    <property type="entry name" value="CobT"/>
    <property type="match status" value="1"/>
</dbReference>
<dbReference type="RefSeq" id="WP_116554232.1">
    <property type="nucleotide sequence ID" value="NZ_QCZG01000011.1"/>
</dbReference>
<protein>
    <recommendedName>
        <fullName evidence="5 11">Nicotinate-nucleotide--dimethylbenzimidazole phosphoribosyltransferase</fullName>
        <shortName evidence="11">NN:DBI PRT</shortName>
        <ecNumber evidence="4 11">2.4.2.21</ecNumber>
    </recommendedName>
    <alternativeName>
        <fullName evidence="9 11">N(1)-alpha-phosphoribosyltransferase</fullName>
    </alternativeName>
</protein>
<dbReference type="OrthoDB" id="9781491at2"/>
<comment type="caution">
    <text evidence="12">The sequence shown here is derived from an EMBL/GenBank/DDBJ whole genome shotgun (WGS) entry which is preliminary data.</text>
</comment>
<evidence type="ECO:0000256" key="2">
    <source>
        <dbReference type="ARBA" id="ARBA00005049"/>
    </source>
</evidence>
<name>A0A2U1K3Y3_9BACI</name>
<organism evidence="12 13">
    <name type="scientific">Pueribacillus theae</name>
    <dbReference type="NCBI Taxonomy" id="2171751"/>
    <lineage>
        <taxon>Bacteria</taxon>
        <taxon>Bacillati</taxon>
        <taxon>Bacillota</taxon>
        <taxon>Bacilli</taxon>
        <taxon>Bacillales</taxon>
        <taxon>Bacillaceae</taxon>
        <taxon>Pueribacillus</taxon>
    </lineage>
</organism>
<dbReference type="InterPro" id="IPR003200">
    <property type="entry name" value="Nict_dMeBzImd_PRibTrfase"/>
</dbReference>
<evidence type="ECO:0000256" key="1">
    <source>
        <dbReference type="ARBA" id="ARBA00002197"/>
    </source>
</evidence>
<keyword evidence="7 11" id="KW-0328">Glycosyltransferase</keyword>
<dbReference type="EC" id="2.4.2.21" evidence="4 11"/>
<dbReference type="NCBIfam" id="NF000996">
    <property type="entry name" value="PRK00105.1"/>
    <property type="match status" value="1"/>
</dbReference>
<evidence type="ECO:0000256" key="8">
    <source>
        <dbReference type="ARBA" id="ARBA00022679"/>
    </source>
</evidence>
<keyword evidence="13" id="KW-1185">Reference proteome</keyword>
<dbReference type="PANTHER" id="PTHR43463">
    <property type="entry name" value="NICOTINATE-NUCLEOTIDE--DIMETHYLBENZIMIDAZOLE PHOSPHORIBOSYLTRANSFERASE"/>
    <property type="match status" value="1"/>
</dbReference>